<dbReference type="Pfam" id="PF01546">
    <property type="entry name" value="Peptidase_M20"/>
    <property type="match status" value="1"/>
</dbReference>
<dbReference type="Pfam" id="PF07687">
    <property type="entry name" value="M20_dimer"/>
    <property type="match status" value="1"/>
</dbReference>
<keyword evidence="6" id="KW-1185">Reference proteome</keyword>
<accession>A0A376ADJ2</accession>
<evidence type="ECO:0000256" key="2">
    <source>
        <dbReference type="ARBA" id="ARBA00022723"/>
    </source>
</evidence>
<evidence type="ECO:0000259" key="4">
    <source>
        <dbReference type="Pfam" id="PF07687"/>
    </source>
</evidence>
<dbReference type="NCBIfam" id="NF005914">
    <property type="entry name" value="PRK07907.1"/>
    <property type="match status" value="1"/>
</dbReference>
<dbReference type="InterPro" id="IPR011650">
    <property type="entry name" value="Peptidase_M20_dimer"/>
</dbReference>
<sequence>MATGLESQKPLVYRPADFQICRMNAMTDISAVLASADKALPQSLDRLFDLVRIRSISTDPAYKAECRKAAEWLVQELAALGFTASVRDTPGHPMVVAHHAGATANAPHALFYGHYDVQPVDPLNLWENDPFAPAIKEIEPGRKVITGRGTSDDKGQLLTFVEACRAYKAVHGSLPIEITILFEGEEESGSPSLKPFLLANAEELKADYALVCDTSMWNTETPAIAAALRGLVGEEIIITAADRDLHSGLFGGAAANPIHILVDILAGLHDETGRITLPGFYDGVEETPANIKASWETLGRTAEGFLGEVGLSIPSGEKGRSVLELTWARPTAEVNGITGGYTGEGFKTVIAAKASAKVSFRLVGEQDPAKIRESFRAYVRSKIPADCSVDFHEHGGSPAIQLSYDSPVLTKAKNALSDEWPKPAVVIGMGGSIPIVGDFQKMLGMDSLLVGFGLTDDRIHSPNEKYDLNSFHKGIRSWIRILDALASA</sequence>
<dbReference type="AlphaFoldDB" id="A0A376ADJ2"/>
<dbReference type="Gene3D" id="3.40.630.10">
    <property type="entry name" value="Zn peptidases"/>
    <property type="match status" value="1"/>
</dbReference>
<keyword evidence="2" id="KW-0479">Metal-binding</keyword>
<evidence type="ECO:0000256" key="3">
    <source>
        <dbReference type="ARBA" id="ARBA00022801"/>
    </source>
</evidence>
<dbReference type="SUPFAM" id="SSF53187">
    <property type="entry name" value="Zn-dependent exopeptidases"/>
    <property type="match status" value="1"/>
</dbReference>
<protein>
    <recommendedName>
        <fullName evidence="4">Peptidase M20 dimerisation domain-containing protein</fullName>
    </recommendedName>
</protein>
<dbReference type="InterPro" id="IPR002933">
    <property type="entry name" value="Peptidase_M20"/>
</dbReference>
<organism evidence="5 6">
    <name type="scientific">Ciceribacter selenitireducens ATCC BAA-1503</name>
    <dbReference type="NCBI Taxonomy" id="1336235"/>
    <lineage>
        <taxon>Bacteria</taxon>
        <taxon>Pseudomonadati</taxon>
        <taxon>Pseudomonadota</taxon>
        <taxon>Alphaproteobacteria</taxon>
        <taxon>Hyphomicrobiales</taxon>
        <taxon>Rhizobiaceae</taxon>
        <taxon>Ciceribacter</taxon>
    </lineage>
</organism>
<dbReference type="Gene3D" id="3.30.70.360">
    <property type="match status" value="1"/>
</dbReference>
<dbReference type="GO" id="GO:0008233">
    <property type="term" value="F:peptidase activity"/>
    <property type="evidence" value="ECO:0007669"/>
    <property type="project" value="UniProtKB-KW"/>
</dbReference>
<dbReference type="InterPro" id="IPR051458">
    <property type="entry name" value="Cyt/Met_Dipeptidase"/>
</dbReference>
<evidence type="ECO:0000313" key="6">
    <source>
        <dbReference type="Proteomes" id="UP000254764"/>
    </source>
</evidence>
<dbReference type="Proteomes" id="UP000254764">
    <property type="component" value="Unassembled WGS sequence"/>
</dbReference>
<dbReference type="GO" id="GO:0006508">
    <property type="term" value="P:proteolysis"/>
    <property type="evidence" value="ECO:0007669"/>
    <property type="project" value="UniProtKB-KW"/>
</dbReference>
<proteinExistence type="predicted"/>
<dbReference type="EMBL" id="UEYP01000001">
    <property type="protein sequence ID" value="SSC65824.1"/>
    <property type="molecule type" value="Genomic_DNA"/>
</dbReference>
<evidence type="ECO:0000256" key="1">
    <source>
        <dbReference type="ARBA" id="ARBA00022670"/>
    </source>
</evidence>
<gene>
    <name evidence="5" type="ORF">RHIZ70_1532</name>
</gene>
<feature type="domain" description="Peptidase M20 dimerisation" evidence="4">
    <location>
        <begin position="228"/>
        <end position="385"/>
    </location>
</feature>
<dbReference type="STRING" id="1336235.GCA_000518785_03219"/>
<dbReference type="PANTHER" id="PTHR43270:SF12">
    <property type="entry name" value="SUCCINYL-DIAMINOPIMELATE DESUCCINYLASE"/>
    <property type="match status" value="1"/>
</dbReference>
<name>A0A376ADJ2_9HYPH</name>
<dbReference type="NCBIfam" id="NF006579">
    <property type="entry name" value="PRK09104.1"/>
    <property type="match status" value="1"/>
</dbReference>
<reference evidence="6" key="1">
    <citation type="submission" date="2018-07" db="EMBL/GenBank/DDBJ databases">
        <authorList>
            <person name="Peiro R."/>
            <person name="Begona"/>
            <person name="Cbmso G."/>
            <person name="Lopez M."/>
            <person name="Gonzalez S."/>
        </authorList>
    </citation>
    <scope>NUCLEOTIDE SEQUENCE [LARGE SCALE GENOMIC DNA]</scope>
</reference>
<keyword evidence="3" id="KW-0378">Hydrolase</keyword>
<dbReference type="PANTHER" id="PTHR43270">
    <property type="entry name" value="BETA-ALA-HIS DIPEPTIDASE"/>
    <property type="match status" value="1"/>
</dbReference>
<evidence type="ECO:0000313" key="5">
    <source>
        <dbReference type="EMBL" id="SSC65824.1"/>
    </source>
</evidence>
<dbReference type="GO" id="GO:0046872">
    <property type="term" value="F:metal ion binding"/>
    <property type="evidence" value="ECO:0007669"/>
    <property type="project" value="UniProtKB-KW"/>
</dbReference>
<keyword evidence="1" id="KW-0645">Protease</keyword>